<dbReference type="InterPro" id="IPR002104">
    <property type="entry name" value="Integrase_catalytic"/>
</dbReference>
<evidence type="ECO:0000256" key="1">
    <source>
        <dbReference type="ARBA" id="ARBA00023172"/>
    </source>
</evidence>
<dbReference type="SUPFAM" id="SSF56349">
    <property type="entry name" value="DNA breaking-rejoining enzymes"/>
    <property type="match status" value="1"/>
</dbReference>
<feature type="domain" description="Tyr recombinase" evidence="2">
    <location>
        <begin position="11"/>
        <end position="200"/>
    </location>
</feature>
<evidence type="ECO:0000313" key="3">
    <source>
        <dbReference type="EMBL" id="AMP14390.1"/>
    </source>
</evidence>
<dbReference type="Proteomes" id="UP000074914">
    <property type="component" value="Chromosome"/>
</dbReference>
<dbReference type="InterPro" id="IPR013762">
    <property type="entry name" value="Integrase-like_cat_sf"/>
</dbReference>
<sequence length="221" mass="25187">MNIGNASWQKKKPDPFTIEEAQKIVASMLERYPQPVANYFEFMFFTGLRTSEGIGLEWNDVDFNTKTILVRQGFVLGKMEDTKTSKERTVSLNSMAFAALKRQKAWTFLQEGGRVFHDPATNEPWPDEQNARRRHWIPTLRLLGIRYRRPYSMRSTYATIGLMAGANPAYIAGQLGHGVDVFFKDYAAWINGKHNATELDKIEAQIQGNIPKLSLANIKQA</sequence>
<dbReference type="EMBL" id="CP013236">
    <property type="protein sequence ID" value="AMP14390.1"/>
    <property type="molecule type" value="Genomic_DNA"/>
</dbReference>
<name>A0ABM5Z5F5_9BURK</name>
<keyword evidence="4" id="KW-1185">Reference proteome</keyword>
<evidence type="ECO:0000313" key="4">
    <source>
        <dbReference type="Proteomes" id="UP000074914"/>
    </source>
</evidence>
<dbReference type="CDD" id="cd01189">
    <property type="entry name" value="INT_ICEBs1_C_like"/>
    <property type="match status" value="1"/>
</dbReference>
<evidence type="ECO:0000259" key="2">
    <source>
        <dbReference type="PROSITE" id="PS51898"/>
    </source>
</evidence>
<keyword evidence="1" id="KW-0233">DNA recombination</keyword>
<reference evidence="3 4" key="1">
    <citation type="submission" date="2015-11" db="EMBL/GenBank/DDBJ databases">
        <title>Exploring the genomic traits of fungus-feeding bacterial genus Collimonas.</title>
        <authorList>
            <person name="Song C."/>
            <person name="Schmidt R."/>
            <person name="de Jager V."/>
            <person name="Krzyzanowska D."/>
            <person name="Jongedijk E."/>
            <person name="Cankar K."/>
            <person name="Beekwilder J."/>
            <person name="van Veen A."/>
            <person name="de Boer W."/>
            <person name="van Veen J.A."/>
            <person name="Garbeva P."/>
        </authorList>
    </citation>
    <scope>NUCLEOTIDE SEQUENCE [LARGE SCALE GENOMIC DNA]</scope>
    <source>
        <strain evidence="3 4">Ter291</strain>
    </source>
</reference>
<dbReference type="Gene3D" id="1.10.443.10">
    <property type="entry name" value="Intergrase catalytic core"/>
    <property type="match status" value="1"/>
</dbReference>
<dbReference type="InterPro" id="IPR011010">
    <property type="entry name" value="DNA_brk_join_enz"/>
</dbReference>
<protein>
    <submittedName>
        <fullName evidence="3">Phage integrase family protein</fullName>
    </submittedName>
</protein>
<proteinExistence type="predicted"/>
<dbReference type="RefSeq" id="WP_062114522.1">
    <property type="nucleotide sequence ID" value="NZ_CP013236.1"/>
</dbReference>
<organism evidence="3 4">
    <name type="scientific">Collimonas pratensis</name>
    <dbReference type="NCBI Taxonomy" id="279113"/>
    <lineage>
        <taxon>Bacteria</taxon>
        <taxon>Pseudomonadati</taxon>
        <taxon>Pseudomonadota</taxon>
        <taxon>Betaproteobacteria</taxon>
        <taxon>Burkholderiales</taxon>
        <taxon>Oxalobacteraceae</taxon>
        <taxon>Collimonas</taxon>
    </lineage>
</organism>
<gene>
    <name evidence="3" type="ORF">CPter291_2128</name>
</gene>
<dbReference type="Pfam" id="PF00589">
    <property type="entry name" value="Phage_integrase"/>
    <property type="match status" value="1"/>
</dbReference>
<accession>A0ABM5Z5F5</accession>
<dbReference type="PROSITE" id="PS51898">
    <property type="entry name" value="TYR_RECOMBINASE"/>
    <property type="match status" value="1"/>
</dbReference>